<keyword evidence="3" id="KW-1185">Reference proteome</keyword>
<keyword evidence="1" id="KW-0812">Transmembrane</keyword>
<evidence type="ECO:0000313" key="3">
    <source>
        <dbReference type="Proteomes" id="UP001189180"/>
    </source>
</evidence>
<keyword evidence="1" id="KW-0472">Membrane</keyword>
<name>A0ABC9HHJ5_FASHE</name>
<dbReference type="AlphaFoldDB" id="A0ABC9HHJ5"/>
<reference evidence="2 3" key="1">
    <citation type="submission" date="2024-08" db="EMBL/GenBank/DDBJ databases">
        <authorList>
            <person name="Paterson S."/>
        </authorList>
    </citation>
    <scope>NUCLEOTIDE SEQUENCE [LARGE SCALE GENOMIC DNA]</scope>
</reference>
<evidence type="ECO:0000256" key="1">
    <source>
        <dbReference type="SAM" id="Phobius"/>
    </source>
</evidence>
<proteinExistence type="predicted"/>
<accession>A0ABC9HHJ5</accession>
<gene>
    <name evidence="2" type="ORF">FHB240107_LOCUS10314</name>
</gene>
<dbReference type="EMBL" id="CANUEZ050000220">
    <property type="protein sequence ID" value="CAM0512621.1"/>
    <property type="molecule type" value="Genomic_DNA"/>
</dbReference>
<sequence length="91" mass="10475">MQYTTMKRISVMNQTRLKFRFTPFRRMWTVYDRAVSIYRMTLCTVALGCSPGLTLLQTTVSDSTITENKGSTWSDLVSLCTILPLLLLLFQ</sequence>
<comment type="caution">
    <text evidence="2">The sequence shown here is derived from an EMBL/GenBank/DDBJ whole genome shotgun (WGS) entry which is preliminary data.</text>
</comment>
<organism evidence="2 3">
    <name type="scientific">Fasciola hepatica</name>
    <name type="common">Liver fluke</name>
    <dbReference type="NCBI Taxonomy" id="6192"/>
    <lineage>
        <taxon>Eukaryota</taxon>
        <taxon>Metazoa</taxon>
        <taxon>Spiralia</taxon>
        <taxon>Lophotrochozoa</taxon>
        <taxon>Platyhelminthes</taxon>
        <taxon>Trematoda</taxon>
        <taxon>Digenea</taxon>
        <taxon>Plagiorchiida</taxon>
        <taxon>Echinostomata</taxon>
        <taxon>Echinostomatoidea</taxon>
        <taxon>Fasciolidae</taxon>
        <taxon>Fasciola</taxon>
    </lineage>
</organism>
<dbReference type="Proteomes" id="UP001189180">
    <property type="component" value="Unassembled WGS sequence"/>
</dbReference>
<feature type="transmembrane region" description="Helical" evidence="1">
    <location>
        <begin position="72"/>
        <end position="90"/>
    </location>
</feature>
<evidence type="ECO:0000313" key="2">
    <source>
        <dbReference type="EMBL" id="CAM0512621.1"/>
    </source>
</evidence>
<protein>
    <submittedName>
        <fullName evidence="2">Uncharacterized protein</fullName>
    </submittedName>
</protein>
<keyword evidence="1" id="KW-1133">Transmembrane helix</keyword>